<proteinExistence type="predicted"/>
<dbReference type="AlphaFoldDB" id="A0A375IHY1"/>
<dbReference type="InterPro" id="IPR009731">
    <property type="entry name" value="P-like"/>
</dbReference>
<dbReference type="EMBL" id="LT991976">
    <property type="protein sequence ID" value="SPK73698.1"/>
    <property type="molecule type" value="Genomic_DNA"/>
</dbReference>
<evidence type="ECO:0000313" key="1">
    <source>
        <dbReference type="EMBL" id="SPK73698.1"/>
    </source>
</evidence>
<dbReference type="GO" id="GO:0006270">
    <property type="term" value="P:DNA replication initiation"/>
    <property type="evidence" value="ECO:0007669"/>
    <property type="project" value="InterPro"/>
</dbReference>
<accession>A0A375IHY1</accession>
<protein>
    <recommendedName>
        <fullName evidence="3">Replication protein P</fullName>
    </recommendedName>
</protein>
<name>A0A375IHY1_9BURK</name>
<dbReference type="RefSeq" id="WP_115663181.1">
    <property type="nucleotide sequence ID" value="NZ_LT991976.1"/>
</dbReference>
<sequence length="238" mass="26658">MNAPSDAPLCAWLSVHPALGISLMDHLYNRLDGAYPGRWRAQFPTEQAIANWRESWAETFDAEGLTHAEIKAGLAECRTRYDWPPSVAEFVKACRPAINVDAALCEAVEQLRQRNEGRDQWTNPAFYWAALRVGTFDMLNLPHVQLVKRFAAALAEVMRGEIKPVPPRAEALPAPGQTRASPDRVAAHLEQLRALRTVPAGRQWAVRLLERYERGEKITPACVDMARRALRAEVDPCA</sequence>
<evidence type="ECO:0008006" key="3">
    <source>
        <dbReference type="Google" id="ProtNLM"/>
    </source>
</evidence>
<dbReference type="Proteomes" id="UP000255505">
    <property type="component" value="Chromosome I"/>
</dbReference>
<reference evidence="1 2" key="1">
    <citation type="submission" date="2018-01" db="EMBL/GenBank/DDBJ databases">
        <authorList>
            <person name="Gaut B.S."/>
            <person name="Morton B.R."/>
            <person name="Clegg M.T."/>
            <person name="Duvall M.R."/>
        </authorList>
    </citation>
    <scope>NUCLEOTIDE SEQUENCE [LARGE SCALE GENOMIC DNA]</scope>
    <source>
        <strain evidence="1">Cupriavidus taiwanensis LMG 19425</strain>
    </source>
</reference>
<evidence type="ECO:0000313" key="2">
    <source>
        <dbReference type="Proteomes" id="UP000255505"/>
    </source>
</evidence>
<dbReference type="Pfam" id="PF06992">
    <property type="entry name" value="Phage_lambda_P"/>
    <property type="match status" value="1"/>
</dbReference>
<gene>
    <name evidence="1" type="ORF">CT19425_110235</name>
</gene>
<organism evidence="1 2">
    <name type="scientific">Cupriavidus taiwanensis</name>
    <dbReference type="NCBI Taxonomy" id="164546"/>
    <lineage>
        <taxon>Bacteria</taxon>
        <taxon>Pseudomonadati</taxon>
        <taxon>Pseudomonadota</taxon>
        <taxon>Betaproteobacteria</taxon>
        <taxon>Burkholderiales</taxon>
        <taxon>Burkholderiaceae</taxon>
        <taxon>Cupriavidus</taxon>
    </lineage>
</organism>